<feature type="compositionally biased region" description="Pro residues" evidence="1">
    <location>
        <begin position="65"/>
        <end position="77"/>
    </location>
</feature>
<evidence type="ECO:0000256" key="1">
    <source>
        <dbReference type="SAM" id="MobiDB-lite"/>
    </source>
</evidence>
<reference evidence="2 3" key="2">
    <citation type="submission" date="2018-11" db="EMBL/GenBank/DDBJ databases">
        <authorList>
            <consortium name="Pathogen Informatics"/>
        </authorList>
    </citation>
    <scope>NUCLEOTIDE SEQUENCE [LARGE SCALE GENOMIC DNA]</scope>
</reference>
<name>A0A0R3XBB6_HYDTA</name>
<dbReference type="Proteomes" id="UP000274429">
    <property type="component" value="Unassembled WGS sequence"/>
</dbReference>
<protein>
    <submittedName>
        <fullName evidence="2 4">Uncharacterized protein</fullName>
    </submittedName>
</protein>
<organism evidence="4">
    <name type="scientific">Hydatigena taeniaeformis</name>
    <name type="common">Feline tapeworm</name>
    <name type="synonym">Taenia taeniaeformis</name>
    <dbReference type="NCBI Taxonomy" id="6205"/>
    <lineage>
        <taxon>Eukaryota</taxon>
        <taxon>Metazoa</taxon>
        <taxon>Spiralia</taxon>
        <taxon>Lophotrochozoa</taxon>
        <taxon>Platyhelminthes</taxon>
        <taxon>Cestoda</taxon>
        <taxon>Eucestoda</taxon>
        <taxon>Cyclophyllidea</taxon>
        <taxon>Taeniidae</taxon>
        <taxon>Hydatigera</taxon>
    </lineage>
</organism>
<dbReference type="WBParaSite" id="TTAC_0001084301-mRNA-1">
    <property type="protein sequence ID" value="TTAC_0001084301-mRNA-1"/>
    <property type="gene ID" value="TTAC_0001084301"/>
</dbReference>
<accession>A0A0R3XBB6</accession>
<gene>
    <name evidence="2" type="ORF">TTAC_LOCUS10826</name>
</gene>
<evidence type="ECO:0000313" key="2">
    <source>
        <dbReference type="EMBL" id="VDM35806.1"/>
    </source>
</evidence>
<evidence type="ECO:0000313" key="3">
    <source>
        <dbReference type="Proteomes" id="UP000274429"/>
    </source>
</evidence>
<dbReference type="AlphaFoldDB" id="A0A0R3XBB6"/>
<keyword evidence="3" id="KW-1185">Reference proteome</keyword>
<sequence>MADRLPTTLPLQMPIDCITVGSLVHAQLTTYKVGGGEEGEIFPPPPTPPNTVQRSVRHYERTVPLLPPLPPPPPPPRLVTRHSNFTSPPPTPVRGDTMCQAVMEGEGPDRTRQSPC</sequence>
<feature type="region of interest" description="Disordered" evidence="1">
    <location>
        <begin position="63"/>
        <end position="97"/>
    </location>
</feature>
<reference evidence="4" key="1">
    <citation type="submission" date="2017-02" db="UniProtKB">
        <authorList>
            <consortium name="WormBaseParasite"/>
        </authorList>
    </citation>
    <scope>IDENTIFICATION</scope>
</reference>
<dbReference type="EMBL" id="UYWX01022315">
    <property type="protein sequence ID" value="VDM35806.1"/>
    <property type="molecule type" value="Genomic_DNA"/>
</dbReference>
<evidence type="ECO:0000313" key="4">
    <source>
        <dbReference type="WBParaSite" id="TTAC_0001084301-mRNA-1"/>
    </source>
</evidence>
<proteinExistence type="predicted"/>